<reference evidence="13" key="1">
    <citation type="journal article" date="2018" name="Mol. Phylogenet. Evol.">
        <title>Phylogeny, evolution and mitochondrial gene order rearrangement in scale worms (Aphroditiformia, Annelida).</title>
        <authorList>
            <person name="Zhang Y."/>
            <person name="Sun J."/>
            <person name="Rouse G.W."/>
            <person name="Wiklund H."/>
            <person name="Pleijel F."/>
            <person name="Watanabe H.K."/>
            <person name="Chen C."/>
            <person name="Qian P.-Y."/>
            <person name="Qiu J.-W."/>
        </authorList>
    </citation>
    <scope>NUCLEOTIDE SEQUENCE</scope>
</reference>
<protein>
    <recommendedName>
        <fullName evidence="11">ATP synthase subunit a</fullName>
    </recommendedName>
</protein>
<dbReference type="GO" id="GO:0046933">
    <property type="term" value="F:proton-transporting ATP synthase activity, rotational mechanism"/>
    <property type="evidence" value="ECO:0007669"/>
    <property type="project" value="TreeGrafter"/>
</dbReference>
<sequence length="232" mass="25567">MMADIFSSFDPATCSSYSFSPSLFWLLSFFSISLVQSSLWTSFSRFSWVPTFPVEVMNSQASRTFSLHLKGFPSILVSLFIMLISLNLLGLLPYVFSSTSHLLLTLSLGLPLWLSLIISAMIHAPKSFVAHFLPSGAPDWLNPFLVLTETISISVRFITLSFRLAANMSAGHILLGLMGIAGSSAIFTSSFSFLSLTLVQLGYIVFEMGICLIQAYIFCLLLSLYSDDYPSS</sequence>
<dbReference type="CDD" id="cd00310">
    <property type="entry name" value="ATP-synt_Fo_a_6"/>
    <property type="match status" value="1"/>
</dbReference>
<accession>A0A343W697</accession>
<dbReference type="EMBL" id="KY753829">
    <property type="protein sequence ID" value="AVW86119.1"/>
    <property type="molecule type" value="Genomic_DNA"/>
</dbReference>
<feature type="transmembrane region" description="Helical" evidence="12">
    <location>
        <begin position="103"/>
        <end position="124"/>
    </location>
</feature>
<keyword evidence="7 12" id="KW-1133">Transmembrane helix</keyword>
<dbReference type="PANTHER" id="PTHR11410">
    <property type="entry name" value="ATP SYNTHASE SUBUNIT A"/>
    <property type="match status" value="1"/>
</dbReference>
<keyword evidence="8" id="KW-0406">Ion transport</keyword>
<dbReference type="NCBIfam" id="TIGR01131">
    <property type="entry name" value="ATP_synt_6_or_A"/>
    <property type="match status" value="1"/>
</dbReference>
<dbReference type="InterPro" id="IPR035908">
    <property type="entry name" value="F0_ATP_A_sf"/>
</dbReference>
<dbReference type="PRINTS" id="PR00123">
    <property type="entry name" value="ATPASEA"/>
</dbReference>
<keyword evidence="6" id="KW-0375">Hydrogen ion transport</keyword>
<feature type="transmembrane region" description="Helical" evidence="12">
    <location>
        <begin position="75"/>
        <end position="96"/>
    </location>
</feature>
<evidence type="ECO:0000256" key="1">
    <source>
        <dbReference type="ARBA" id="ARBA00004141"/>
    </source>
</evidence>
<keyword evidence="4" id="KW-0138">CF(0)</keyword>
<dbReference type="GO" id="GO:0045259">
    <property type="term" value="C:proton-transporting ATP synthase complex"/>
    <property type="evidence" value="ECO:0007669"/>
    <property type="project" value="UniProtKB-KW"/>
</dbReference>
<evidence type="ECO:0000256" key="12">
    <source>
        <dbReference type="SAM" id="Phobius"/>
    </source>
</evidence>
<evidence type="ECO:0000256" key="11">
    <source>
        <dbReference type="RuleBase" id="RU004450"/>
    </source>
</evidence>
<evidence type="ECO:0000313" key="13">
    <source>
        <dbReference type="EMBL" id="AVW86119.1"/>
    </source>
</evidence>
<evidence type="ECO:0000256" key="2">
    <source>
        <dbReference type="ARBA" id="ARBA00006810"/>
    </source>
</evidence>
<dbReference type="PROSITE" id="PS00449">
    <property type="entry name" value="ATPASE_A"/>
    <property type="match status" value="1"/>
</dbReference>
<evidence type="ECO:0000256" key="3">
    <source>
        <dbReference type="ARBA" id="ARBA00022448"/>
    </source>
</evidence>
<feature type="transmembrane region" description="Helical" evidence="12">
    <location>
        <begin position="173"/>
        <end position="195"/>
    </location>
</feature>
<dbReference type="Pfam" id="PF00119">
    <property type="entry name" value="ATP-synt_A"/>
    <property type="match status" value="1"/>
</dbReference>
<feature type="transmembrane region" description="Helical" evidence="12">
    <location>
        <begin position="144"/>
        <end position="166"/>
    </location>
</feature>
<proteinExistence type="inferred from homology"/>
<geneLocation type="mitochondrion" evidence="13"/>
<dbReference type="Gene3D" id="1.20.120.220">
    <property type="entry name" value="ATP synthase, F0 complex, subunit A"/>
    <property type="match status" value="1"/>
</dbReference>
<dbReference type="InterPro" id="IPR045083">
    <property type="entry name" value="ATP_synth_F0_asu_bact/mt"/>
</dbReference>
<keyword evidence="5 12" id="KW-0812">Transmembrane</keyword>
<evidence type="ECO:0000256" key="6">
    <source>
        <dbReference type="ARBA" id="ARBA00022781"/>
    </source>
</evidence>
<dbReference type="AlphaFoldDB" id="A0A343W697"/>
<feature type="transmembrane region" description="Helical" evidence="12">
    <location>
        <begin position="23"/>
        <end position="43"/>
    </location>
</feature>
<dbReference type="InterPro" id="IPR000568">
    <property type="entry name" value="ATP_synth_F0_asu"/>
</dbReference>
<organism evidence="13">
    <name type="scientific">Melaenis sp. YZ-2018</name>
    <dbReference type="NCBI Taxonomy" id="2153335"/>
    <lineage>
        <taxon>Eukaryota</taxon>
        <taxon>Metazoa</taxon>
        <taxon>Spiralia</taxon>
        <taxon>Lophotrochozoa</taxon>
        <taxon>Annelida</taxon>
        <taxon>Polychaeta</taxon>
        <taxon>Errantia</taxon>
        <taxon>Phyllodocida</taxon>
        <taxon>Polynoidae</taxon>
        <taxon>Melaenis</taxon>
    </lineage>
</organism>
<gene>
    <name evidence="13" type="primary">ATP6</name>
</gene>
<evidence type="ECO:0000256" key="9">
    <source>
        <dbReference type="ARBA" id="ARBA00023136"/>
    </source>
</evidence>
<dbReference type="GO" id="GO:0005743">
    <property type="term" value="C:mitochondrial inner membrane"/>
    <property type="evidence" value="ECO:0007669"/>
    <property type="project" value="UniProtKB-SubCell"/>
</dbReference>
<dbReference type="InterPro" id="IPR023011">
    <property type="entry name" value="ATP_synth_F0_asu_AS"/>
</dbReference>
<name>A0A343W697_9ANNE</name>
<keyword evidence="9 12" id="KW-0472">Membrane</keyword>
<comment type="subcellular location">
    <subcellularLocation>
        <location evidence="1">Membrane</location>
        <topology evidence="1">Multi-pass membrane protein</topology>
    </subcellularLocation>
    <subcellularLocation>
        <location evidence="11">Mitochondrion inner membrane</location>
        <topology evidence="11">Multi-pass membrane protein</topology>
    </subcellularLocation>
</comment>
<evidence type="ECO:0000256" key="7">
    <source>
        <dbReference type="ARBA" id="ARBA00022989"/>
    </source>
</evidence>
<comment type="similarity">
    <text evidence="2">Belongs to the ATPase A chain family.</text>
</comment>
<feature type="transmembrane region" description="Helical" evidence="12">
    <location>
        <begin position="201"/>
        <end position="225"/>
    </location>
</feature>
<keyword evidence="13" id="KW-0496">Mitochondrion</keyword>
<dbReference type="PANTHER" id="PTHR11410:SF0">
    <property type="entry name" value="ATP SYNTHASE SUBUNIT A"/>
    <property type="match status" value="1"/>
</dbReference>
<evidence type="ECO:0000256" key="5">
    <source>
        <dbReference type="ARBA" id="ARBA00022692"/>
    </source>
</evidence>
<evidence type="ECO:0000256" key="8">
    <source>
        <dbReference type="ARBA" id="ARBA00023065"/>
    </source>
</evidence>
<keyword evidence="10" id="KW-0066">ATP synthesis</keyword>
<evidence type="ECO:0000256" key="10">
    <source>
        <dbReference type="ARBA" id="ARBA00023310"/>
    </source>
</evidence>
<keyword evidence="3" id="KW-0813">Transport</keyword>
<evidence type="ECO:0000256" key="4">
    <source>
        <dbReference type="ARBA" id="ARBA00022547"/>
    </source>
</evidence>
<dbReference type="SUPFAM" id="SSF81336">
    <property type="entry name" value="F1F0 ATP synthase subunit A"/>
    <property type="match status" value="1"/>
</dbReference>